<reference evidence="1 2" key="1">
    <citation type="submission" date="2023-05" db="EMBL/GenBank/DDBJ databases">
        <title>Novel species of genus Flectobacillus isolated from stream in China.</title>
        <authorList>
            <person name="Lu H."/>
        </authorList>
    </citation>
    <scope>NUCLEOTIDE SEQUENCE [LARGE SCALE GENOMIC DNA]</scope>
    <source>
        <strain evidence="1 2">LFS242W</strain>
    </source>
</reference>
<keyword evidence="2" id="KW-1185">Reference proteome</keyword>
<organism evidence="1 2">
    <name type="scientific">Flectobacillus rivi</name>
    <dbReference type="NCBI Taxonomy" id="2984209"/>
    <lineage>
        <taxon>Bacteria</taxon>
        <taxon>Pseudomonadati</taxon>
        <taxon>Bacteroidota</taxon>
        <taxon>Cytophagia</taxon>
        <taxon>Cytophagales</taxon>
        <taxon>Flectobacillaceae</taxon>
        <taxon>Flectobacillus</taxon>
    </lineage>
</organism>
<evidence type="ECO:0000313" key="1">
    <source>
        <dbReference type="EMBL" id="MDI9873192.1"/>
    </source>
</evidence>
<comment type="caution">
    <text evidence="1">The sequence shown here is derived from an EMBL/GenBank/DDBJ whole genome shotgun (WGS) entry which is preliminary data.</text>
</comment>
<sequence>MNLYQLKLAECLDDSNVLQETQEYAENTTELLNNYTDFENLVRNSQLKCGCTGIIDDYTTPDGNCQSVIYYIELLKRDISQNKSSHKFKNSVGATGQLSVNNFCIDRLQVKFMGDNIEVDPQSKQKASTGIDFSVPNSSNIVLSINVLDEEKKVEKIDAVWKYLGSKVQEHQATFPITGAQLHEIFSSTPQERCDEVASIINKYSDKFEINTPLRMAHF</sequence>
<evidence type="ECO:0000313" key="2">
    <source>
        <dbReference type="Proteomes" id="UP001225761"/>
    </source>
</evidence>
<protein>
    <submittedName>
        <fullName evidence="1">Uncharacterized protein</fullName>
    </submittedName>
</protein>
<name>A0ABT6YWD6_9BACT</name>
<dbReference type="EMBL" id="JASHIE010000001">
    <property type="protein sequence ID" value="MDI9873192.1"/>
    <property type="molecule type" value="Genomic_DNA"/>
</dbReference>
<dbReference type="Proteomes" id="UP001225761">
    <property type="component" value="Unassembled WGS sequence"/>
</dbReference>
<proteinExistence type="predicted"/>
<dbReference type="RefSeq" id="WP_283380388.1">
    <property type="nucleotide sequence ID" value="NZ_JASHIE010000001.1"/>
</dbReference>
<accession>A0ABT6YWD6</accession>
<gene>
    <name evidence="1" type="ORF">QM481_01550</name>
</gene>